<keyword evidence="2" id="KW-0808">Transferase</keyword>
<dbReference type="SUPFAM" id="SSF53448">
    <property type="entry name" value="Nucleotide-diphospho-sugar transferases"/>
    <property type="match status" value="1"/>
</dbReference>
<protein>
    <submittedName>
        <fullName evidence="2">Glycosyltransferase family 2 protein</fullName>
    </submittedName>
</protein>
<dbReference type="Pfam" id="PF00535">
    <property type="entry name" value="Glycos_transf_2"/>
    <property type="match status" value="1"/>
</dbReference>
<evidence type="ECO:0000313" key="2">
    <source>
        <dbReference type="EMBL" id="TGE07943.1"/>
    </source>
</evidence>
<dbReference type="CDD" id="cd00761">
    <property type="entry name" value="Glyco_tranf_GTA_type"/>
    <property type="match status" value="1"/>
</dbReference>
<accession>A0A4Z0P6B3</accession>
<dbReference type="InterPro" id="IPR029044">
    <property type="entry name" value="Nucleotide-diphossugar_trans"/>
</dbReference>
<sequence length="317" mass="35990">MNNSMDNALLLSLVIPTYNRSKYLDKQIGWAVESIGDKWDNIELVVCDNASEDATKEICAKWKKILDNKITIIVNNNNIGLVRNCLLGISKAKGEFVWLIGDDDPIQVRAVASVLSTIKDNRQLNVIHLNHRCVSGIDGSIIIPKFYSVDRDIITDKGSKELSKLLESHHTGGFMFITANVINRNAAVCFMEDTPPEEDSLLAYPMLLNAGLASMGGFCLLESCYLDCVYHQSSWSNKYEEVSYEEVPRTLFKLKSKGVSNKAILFCLNHQYQGLHSLKDTLYILRKDPLYFKTDKFKKWAKRWALKNSLKWKLVSL</sequence>
<name>A0A4Z0P6B3_9BACT</name>
<proteinExistence type="predicted"/>
<dbReference type="Proteomes" id="UP000298337">
    <property type="component" value="Unassembled WGS sequence"/>
</dbReference>
<dbReference type="PANTHER" id="PTHR22916:SF3">
    <property type="entry name" value="UDP-GLCNAC:BETAGAL BETA-1,3-N-ACETYLGLUCOSAMINYLTRANSFERASE-LIKE PROTEIN 1"/>
    <property type="match status" value="1"/>
</dbReference>
<evidence type="ECO:0000313" key="3">
    <source>
        <dbReference type="Proteomes" id="UP000298337"/>
    </source>
</evidence>
<reference evidence="2 3" key="1">
    <citation type="submission" date="2019-04" db="EMBL/GenBank/DDBJ databases">
        <authorList>
            <person name="Feng G."/>
            <person name="Zhang J."/>
            <person name="Zhu H."/>
        </authorList>
    </citation>
    <scope>NUCLEOTIDE SEQUENCE [LARGE SCALE GENOMIC DNA]</scope>
    <source>
        <strain evidence="2 3">92R-1</strain>
    </source>
</reference>
<feature type="domain" description="Glycosyltransferase 2-like" evidence="1">
    <location>
        <begin position="12"/>
        <end position="127"/>
    </location>
</feature>
<dbReference type="PANTHER" id="PTHR22916">
    <property type="entry name" value="GLYCOSYLTRANSFERASE"/>
    <property type="match status" value="1"/>
</dbReference>
<dbReference type="GO" id="GO:0016758">
    <property type="term" value="F:hexosyltransferase activity"/>
    <property type="evidence" value="ECO:0007669"/>
    <property type="project" value="UniProtKB-ARBA"/>
</dbReference>
<dbReference type="AlphaFoldDB" id="A0A4Z0P6B3"/>
<organism evidence="2 3">
    <name type="scientific">Hymenobacter fodinae</name>
    <dbReference type="NCBI Taxonomy" id="2510796"/>
    <lineage>
        <taxon>Bacteria</taxon>
        <taxon>Pseudomonadati</taxon>
        <taxon>Bacteroidota</taxon>
        <taxon>Cytophagia</taxon>
        <taxon>Cytophagales</taxon>
        <taxon>Hymenobacteraceae</taxon>
        <taxon>Hymenobacter</taxon>
    </lineage>
</organism>
<dbReference type="InterPro" id="IPR001173">
    <property type="entry name" value="Glyco_trans_2-like"/>
</dbReference>
<dbReference type="OrthoDB" id="9788101at2"/>
<gene>
    <name evidence="2" type="ORF">EU556_09355</name>
</gene>
<comment type="caution">
    <text evidence="2">The sequence shown here is derived from an EMBL/GenBank/DDBJ whole genome shotgun (WGS) entry which is preliminary data.</text>
</comment>
<dbReference type="Gene3D" id="3.90.550.10">
    <property type="entry name" value="Spore Coat Polysaccharide Biosynthesis Protein SpsA, Chain A"/>
    <property type="match status" value="1"/>
</dbReference>
<evidence type="ECO:0000259" key="1">
    <source>
        <dbReference type="Pfam" id="PF00535"/>
    </source>
</evidence>
<dbReference type="EMBL" id="SRLA01000002">
    <property type="protein sequence ID" value="TGE07943.1"/>
    <property type="molecule type" value="Genomic_DNA"/>
</dbReference>
<keyword evidence="3" id="KW-1185">Reference proteome</keyword>